<dbReference type="InterPro" id="IPR036942">
    <property type="entry name" value="Beta-barrel_TonB_sf"/>
</dbReference>
<dbReference type="PROSITE" id="PS52016">
    <property type="entry name" value="TONB_DEPENDENT_REC_3"/>
    <property type="match status" value="1"/>
</dbReference>
<dbReference type="Gene3D" id="2.40.170.20">
    <property type="entry name" value="TonB-dependent receptor, beta-barrel domain"/>
    <property type="match status" value="1"/>
</dbReference>
<dbReference type="PANTHER" id="PTHR30069">
    <property type="entry name" value="TONB-DEPENDENT OUTER MEMBRANE RECEPTOR"/>
    <property type="match status" value="1"/>
</dbReference>
<accession>A0A023BUD3</accession>
<evidence type="ECO:0000256" key="9">
    <source>
        <dbReference type="SAM" id="SignalP"/>
    </source>
</evidence>
<keyword evidence="3 8" id="KW-1134">Transmembrane beta strand</keyword>
<dbReference type="Gene3D" id="2.170.130.10">
    <property type="entry name" value="TonB-dependent receptor, plug domain"/>
    <property type="match status" value="1"/>
</dbReference>
<dbReference type="PANTHER" id="PTHR30069:SF29">
    <property type="entry name" value="HEMOGLOBIN AND HEMOGLOBIN-HAPTOGLOBIN-BINDING PROTEIN 1-RELATED"/>
    <property type="match status" value="1"/>
</dbReference>
<dbReference type="RefSeq" id="WP_081802053.1">
    <property type="nucleotide sequence ID" value="NZ_AQRA01000005.1"/>
</dbReference>
<dbReference type="GO" id="GO:0044718">
    <property type="term" value="P:siderophore transmembrane transport"/>
    <property type="evidence" value="ECO:0007669"/>
    <property type="project" value="TreeGrafter"/>
</dbReference>
<evidence type="ECO:0000256" key="1">
    <source>
        <dbReference type="ARBA" id="ARBA00004571"/>
    </source>
</evidence>
<feature type="chain" id="PRO_5001515749" description="TonB-dependent receptor plug domain-containing protein" evidence="9">
    <location>
        <begin position="25"/>
        <end position="795"/>
    </location>
</feature>
<dbReference type="SUPFAM" id="SSF56935">
    <property type="entry name" value="Porins"/>
    <property type="match status" value="1"/>
</dbReference>
<dbReference type="InterPro" id="IPR037066">
    <property type="entry name" value="Plug_dom_sf"/>
</dbReference>
<evidence type="ECO:0000259" key="10">
    <source>
        <dbReference type="Pfam" id="PF07715"/>
    </source>
</evidence>
<dbReference type="eggNOG" id="COG4206">
    <property type="taxonomic scope" value="Bacteria"/>
</dbReference>
<comment type="caution">
    <text evidence="11">The sequence shown here is derived from an EMBL/GenBank/DDBJ whole genome shotgun (WGS) entry which is preliminary data.</text>
</comment>
<evidence type="ECO:0000256" key="2">
    <source>
        <dbReference type="ARBA" id="ARBA00022448"/>
    </source>
</evidence>
<dbReference type="GO" id="GO:0015344">
    <property type="term" value="F:siderophore uptake transmembrane transporter activity"/>
    <property type="evidence" value="ECO:0007669"/>
    <property type="project" value="TreeGrafter"/>
</dbReference>
<keyword evidence="7 8" id="KW-0998">Cell outer membrane</keyword>
<evidence type="ECO:0000256" key="7">
    <source>
        <dbReference type="ARBA" id="ARBA00023237"/>
    </source>
</evidence>
<evidence type="ECO:0000256" key="6">
    <source>
        <dbReference type="ARBA" id="ARBA00023136"/>
    </source>
</evidence>
<feature type="domain" description="TonB-dependent receptor plug" evidence="10">
    <location>
        <begin position="124"/>
        <end position="227"/>
    </location>
</feature>
<sequence length="795" mass="90073">MSVVILRKSSSLFFLLLYVMVCNAQSRVTGVILDQDSNPIPEASIQILELQNKGTVSDFDGKFNLEIPSGSYTLQASFVGFKKYIKKIVVNNSKTTSLTIVLQEDIKELSDVIVKAKSNAQNTREKAFEVEVVQTKGLKNVSVDVNSILMTIPGVNVRQRGGLGAGFDFSLNGLSGKQVKFFIDGVPLENFGSSLSLNNFPATLVERAEVYKGVVPIYLGADALGGAVNIITNQRKNDFLDVSYDIGSFNTHRATINGQYYSKKGFAVKVSSFYNYSDNDYKIDGIEIRDELGNDTGIRRDNVRRFHDAYNSQMIRVETGFVDKKFADKLLIGITASANKNEIQHPIDPQNPFGEVFTENDVIKASVTFEKANLLKEKFKVKLYASIGQNNDKVVDTSARKYDWFGNFIERGDQNLGELEFSKTLFEFKDNTHLINAYGSYKINDWSKFNINYTKNYIKRKGEDPARIGRIPFNDPHIINKNIFGVSYDLRLFDATWNTTLFAKGYLLNSEGIIEDSFTTVEADRFTKIENTFEELGYGFASTYKFSDHVQIKGSFEKTFRIPDGYEVFGDGFLLKSNPELLPEESYNANLGVLLNTDINKLKLRFDTNVFLRESENFVAIRSEGIFSRFYNTAAARSTGVEGEIRTLYNDILFLDLNATYQNIIDRNVGENSGVDFLKNQRIANIPYLFGNARIGCNLKDIFSTNDQITFSWGSYYVHDYPLTSFVEGDPNERDIIPEQLSHNVQLGYSFKKGTYNISVQARNVTDERVYDNFEIQQPGRAFYVKLRYYLTNKN</sequence>
<evidence type="ECO:0000256" key="4">
    <source>
        <dbReference type="ARBA" id="ARBA00022692"/>
    </source>
</evidence>
<comment type="similarity">
    <text evidence="8">Belongs to the TonB-dependent receptor family.</text>
</comment>
<comment type="subcellular location">
    <subcellularLocation>
        <location evidence="1 8">Cell outer membrane</location>
        <topology evidence="1 8">Multi-pass membrane protein</topology>
    </subcellularLocation>
</comment>
<feature type="signal peptide" evidence="9">
    <location>
        <begin position="1"/>
        <end position="24"/>
    </location>
</feature>
<dbReference type="Proteomes" id="UP000023541">
    <property type="component" value="Unassembled WGS sequence"/>
</dbReference>
<dbReference type="Pfam" id="PF07715">
    <property type="entry name" value="Plug"/>
    <property type="match status" value="1"/>
</dbReference>
<dbReference type="STRING" id="1317122.ATO12_16690"/>
<evidence type="ECO:0000256" key="3">
    <source>
        <dbReference type="ARBA" id="ARBA00022452"/>
    </source>
</evidence>
<evidence type="ECO:0000313" key="11">
    <source>
        <dbReference type="EMBL" id="EZH73575.1"/>
    </source>
</evidence>
<keyword evidence="12" id="KW-1185">Reference proteome</keyword>
<proteinExistence type="inferred from homology"/>
<organism evidence="11 12">
    <name type="scientific">Aquimarina atlantica</name>
    <dbReference type="NCBI Taxonomy" id="1317122"/>
    <lineage>
        <taxon>Bacteria</taxon>
        <taxon>Pseudomonadati</taxon>
        <taxon>Bacteroidota</taxon>
        <taxon>Flavobacteriia</taxon>
        <taxon>Flavobacteriales</taxon>
        <taxon>Flavobacteriaceae</taxon>
        <taxon>Aquimarina</taxon>
    </lineage>
</organism>
<dbReference type="SUPFAM" id="SSF49464">
    <property type="entry name" value="Carboxypeptidase regulatory domain-like"/>
    <property type="match status" value="1"/>
</dbReference>
<dbReference type="EMBL" id="AQRA01000005">
    <property type="protein sequence ID" value="EZH73575.1"/>
    <property type="molecule type" value="Genomic_DNA"/>
</dbReference>
<protein>
    <recommendedName>
        <fullName evidence="10">TonB-dependent receptor plug domain-containing protein</fullName>
    </recommendedName>
</protein>
<dbReference type="InterPro" id="IPR039426">
    <property type="entry name" value="TonB-dep_rcpt-like"/>
</dbReference>
<evidence type="ECO:0000313" key="12">
    <source>
        <dbReference type="Proteomes" id="UP000023541"/>
    </source>
</evidence>
<keyword evidence="2 8" id="KW-0813">Transport</keyword>
<gene>
    <name evidence="11" type="ORF">ATO12_16690</name>
</gene>
<keyword evidence="6 8" id="KW-0472">Membrane</keyword>
<keyword evidence="4 8" id="KW-0812">Transmembrane</keyword>
<dbReference type="AlphaFoldDB" id="A0A023BUD3"/>
<dbReference type="Pfam" id="PF13715">
    <property type="entry name" value="CarbopepD_reg_2"/>
    <property type="match status" value="1"/>
</dbReference>
<reference evidence="11 12" key="1">
    <citation type="submission" date="2014-04" db="EMBL/GenBank/DDBJ databases">
        <title>Aquimarina sp. 22II-S11-z7 Genome Sequencing.</title>
        <authorList>
            <person name="Lai Q."/>
        </authorList>
    </citation>
    <scope>NUCLEOTIDE SEQUENCE [LARGE SCALE GENOMIC DNA]</scope>
    <source>
        <strain evidence="11 12">22II-S11-z7</strain>
    </source>
</reference>
<dbReference type="InterPro" id="IPR012910">
    <property type="entry name" value="Plug_dom"/>
</dbReference>
<dbReference type="Gene3D" id="2.60.40.1120">
    <property type="entry name" value="Carboxypeptidase-like, regulatory domain"/>
    <property type="match status" value="1"/>
</dbReference>
<dbReference type="OrthoDB" id="9812892at2"/>
<evidence type="ECO:0000256" key="5">
    <source>
        <dbReference type="ARBA" id="ARBA00022729"/>
    </source>
</evidence>
<dbReference type="GO" id="GO:0009279">
    <property type="term" value="C:cell outer membrane"/>
    <property type="evidence" value="ECO:0007669"/>
    <property type="project" value="UniProtKB-SubCell"/>
</dbReference>
<keyword evidence="5 9" id="KW-0732">Signal</keyword>
<name>A0A023BUD3_9FLAO</name>
<dbReference type="InterPro" id="IPR008969">
    <property type="entry name" value="CarboxyPept-like_regulatory"/>
</dbReference>
<evidence type="ECO:0000256" key="8">
    <source>
        <dbReference type="PROSITE-ProRule" id="PRU01360"/>
    </source>
</evidence>